<evidence type="ECO:0000313" key="3">
    <source>
        <dbReference type="EMBL" id="OCT80406.1"/>
    </source>
</evidence>
<dbReference type="Proteomes" id="UP000694892">
    <property type="component" value="Chromosome 5L"/>
</dbReference>
<evidence type="ECO:0000256" key="2">
    <source>
        <dbReference type="SAM" id="SignalP"/>
    </source>
</evidence>
<keyword evidence="1" id="KW-0812">Transmembrane</keyword>
<accession>A0A974CX29</accession>
<keyword evidence="1" id="KW-0472">Membrane</keyword>
<feature type="chain" id="PRO_5036833553" evidence="2">
    <location>
        <begin position="25"/>
        <end position="86"/>
    </location>
</feature>
<reference evidence="4" key="1">
    <citation type="journal article" date="2016" name="Nature">
        <title>Genome evolution in the allotetraploid frog Xenopus laevis.</title>
        <authorList>
            <person name="Session A.M."/>
            <person name="Uno Y."/>
            <person name="Kwon T."/>
            <person name="Chapman J.A."/>
            <person name="Toyoda A."/>
            <person name="Takahashi S."/>
            <person name="Fukui A."/>
            <person name="Hikosaka A."/>
            <person name="Suzuki A."/>
            <person name="Kondo M."/>
            <person name="van Heeringen S.J."/>
            <person name="Quigley I."/>
            <person name="Heinz S."/>
            <person name="Ogino H."/>
            <person name="Ochi H."/>
            <person name="Hellsten U."/>
            <person name="Lyons J.B."/>
            <person name="Simakov O."/>
            <person name="Putnam N."/>
            <person name="Stites J."/>
            <person name="Kuroki Y."/>
            <person name="Tanaka T."/>
            <person name="Michiue T."/>
            <person name="Watanabe M."/>
            <person name="Bogdanovic O."/>
            <person name="Lister R."/>
            <person name="Georgiou G."/>
            <person name="Paranjpe S.S."/>
            <person name="van Kruijsbergen I."/>
            <person name="Shu S."/>
            <person name="Carlson J."/>
            <person name="Kinoshita T."/>
            <person name="Ohta Y."/>
            <person name="Mawaribuchi S."/>
            <person name="Jenkins J."/>
            <person name="Grimwood J."/>
            <person name="Schmutz J."/>
            <person name="Mitros T."/>
            <person name="Mozaffari S.V."/>
            <person name="Suzuki Y."/>
            <person name="Haramoto Y."/>
            <person name="Yamamoto T.S."/>
            <person name="Takagi C."/>
            <person name="Heald R."/>
            <person name="Miller K."/>
            <person name="Haudenschild C."/>
            <person name="Kitzman J."/>
            <person name="Nakayama T."/>
            <person name="Izutsu Y."/>
            <person name="Robert J."/>
            <person name="Fortriede J."/>
            <person name="Burns K."/>
            <person name="Lotay V."/>
            <person name="Karimi K."/>
            <person name="Yasuoka Y."/>
            <person name="Dichmann D.S."/>
            <person name="Flajnik M.F."/>
            <person name="Houston D.W."/>
            <person name="Shendure J."/>
            <person name="DuPasquier L."/>
            <person name="Vize P.D."/>
            <person name="Zorn A.M."/>
            <person name="Ito M."/>
            <person name="Marcotte E.M."/>
            <person name="Wallingford J.B."/>
            <person name="Ito Y."/>
            <person name="Asashima M."/>
            <person name="Ueno N."/>
            <person name="Matsuda Y."/>
            <person name="Veenstra G.J."/>
            <person name="Fujiyama A."/>
            <person name="Harland R.M."/>
            <person name="Taira M."/>
            <person name="Rokhsar D.S."/>
        </authorList>
    </citation>
    <scope>NUCLEOTIDE SEQUENCE [LARGE SCALE GENOMIC DNA]</scope>
    <source>
        <strain evidence="4">J</strain>
    </source>
</reference>
<proteinExistence type="predicted"/>
<name>A0A974CX29_XENLA</name>
<protein>
    <submittedName>
        <fullName evidence="3">Uncharacterized protein</fullName>
    </submittedName>
</protein>
<feature type="signal peptide" evidence="2">
    <location>
        <begin position="1"/>
        <end position="24"/>
    </location>
</feature>
<dbReference type="AlphaFoldDB" id="A0A974CX29"/>
<dbReference type="EMBL" id="CM004474">
    <property type="protein sequence ID" value="OCT80406.1"/>
    <property type="molecule type" value="Genomic_DNA"/>
</dbReference>
<feature type="transmembrane region" description="Helical" evidence="1">
    <location>
        <begin position="66"/>
        <end position="85"/>
    </location>
</feature>
<gene>
    <name evidence="3" type="ORF">XELAEV_18027216mg</name>
</gene>
<keyword evidence="1" id="KW-1133">Transmembrane helix</keyword>
<sequence>MSKMIILCLGLTILAFILPNQVVSENSTVTVTPVVTSGNTTQINATSLSVNATAISSTTHSHANSVYAASTLLLGFASVSLLSLYC</sequence>
<evidence type="ECO:0000313" key="4">
    <source>
        <dbReference type="Proteomes" id="UP000694892"/>
    </source>
</evidence>
<evidence type="ECO:0000256" key="1">
    <source>
        <dbReference type="SAM" id="Phobius"/>
    </source>
</evidence>
<organism evidence="3 4">
    <name type="scientific">Xenopus laevis</name>
    <name type="common">African clawed frog</name>
    <dbReference type="NCBI Taxonomy" id="8355"/>
    <lineage>
        <taxon>Eukaryota</taxon>
        <taxon>Metazoa</taxon>
        <taxon>Chordata</taxon>
        <taxon>Craniata</taxon>
        <taxon>Vertebrata</taxon>
        <taxon>Euteleostomi</taxon>
        <taxon>Amphibia</taxon>
        <taxon>Batrachia</taxon>
        <taxon>Anura</taxon>
        <taxon>Pipoidea</taxon>
        <taxon>Pipidae</taxon>
        <taxon>Xenopodinae</taxon>
        <taxon>Xenopus</taxon>
        <taxon>Xenopus</taxon>
    </lineage>
</organism>
<keyword evidence="2" id="KW-0732">Signal</keyword>